<evidence type="ECO:0000256" key="5">
    <source>
        <dbReference type="ARBA" id="ARBA00022777"/>
    </source>
</evidence>
<evidence type="ECO:0000256" key="2">
    <source>
        <dbReference type="ARBA" id="ARBA00012438"/>
    </source>
</evidence>
<dbReference type="SMART" id="SM00091">
    <property type="entry name" value="PAS"/>
    <property type="match status" value="1"/>
</dbReference>
<protein>
    <recommendedName>
        <fullName evidence="2">histidine kinase</fullName>
        <ecNumber evidence="2">2.7.13.3</ecNumber>
    </recommendedName>
</protein>
<evidence type="ECO:0000259" key="10">
    <source>
        <dbReference type="PROSITE" id="PS50839"/>
    </source>
</evidence>
<feature type="transmembrane region" description="Helical" evidence="6">
    <location>
        <begin position="20"/>
        <end position="37"/>
    </location>
</feature>
<organism evidence="11 12">
    <name type="scientific">Pedobacter africanus</name>
    <dbReference type="NCBI Taxonomy" id="151894"/>
    <lineage>
        <taxon>Bacteria</taxon>
        <taxon>Pseudomonadati</taxon>
        <taxon>Bacteroidota</taxon>
        <taxon>Sphingobacteriia</taxon>
        <taxon>Sphingobacteriales</taxon>
        <taxon>Sphingobacteriaceae</taxon>
        <taxon>Pedobacter</taxon>
    </lineage>
</organism>
<dbReference type="GO" id="GO:0004673">
    <property type="term" value="F:protein histidine kinase activity"/>
    <property type="evidence" value="ECO:0007669"/>
    <property type="project" value="UniProtKB-EC"/>
</dbReference>
<evidence type="ECO:0000313" key="11">
    <source>
        <dbReference type="EMBL" id="SMC85552.1"/>
    </source>
</evidence>
<evidence type="ECO:0000256" key="4">
    <source>
        <dbReference type="ARBA" id="ARBA00022679"/>
    </source>
</evidence>
<dbReference type="NCBIfam" id="TIGR00229">
    <property type="entry name" value="sensory_box"/>
    <property type="match status" value="1"/>
</dbReference>
<dbReference type="InterPro" id="IPR003594">
    <property type="entry name" value="HATPase_dom"/>
</dbReference>
<dbReference type="OrthoDB" id="1522284at2"/>
<dbReference type="InterPro" id="IPR000014">
    <property type="entry name" value="PAS"/>
</dbReference>
<evidence type="ECO:0000259" key="8">
    <source>
        <dbReference type="PROSITE" id="PS50112"/>
    </source>
</evidence>
<dbReference type="SMART" id="SM01079">
    <property type="entry name" value="CHASE"/>
    <property type="match status" value="1"/>
</dbReference>
<evidence type="ECO:0000256" key="6">
    <source>
        <dbReference type="SAM" id="Phobius"/>
    </source>
</evidence>
<comment type="catalytic activity">
    <reaction evidence="1">
        <text>ATP + protein L-histidine = ADP + protein N-phospho-L-histidine.</text>
        <dbReference type="EC" id="2.7.13.3"/>
    </reaction>
</comment>
<dbReference type="SMART" id="SM00086">
    <property type="entry name" value="PAC"/>
    <property type="match status" value="1"/>
</dbReference>
<keyword evidence="6" id="KW-1133">Transmembrane helix</keyword>
<dbReference type="InterPro" id="IPR035965">
    <property type="entry name" value="PAS-like_dom_sf"/>
</dbReference>
<dbReference type="SMART" id="SM00387">
    <property type="entry name" value="HATPase_c"/>
    <property type="match status" value="1"/>
</dbReference>
<keyword evidence="5" id="KW-0418">Kinase</keyword>
<dbReference type="Gene3D" id="3.30.450.20">
    <property type="entry name" value="PAS domain"/>
    <property type="match status" value="1"/>
</dbReference>
<keyword evidence="12" id="KW-1185">Reference proteome</keyword>
<feature type="domain" description="CHASE" evidence="10">
    <location>
        <begin position="111"/>
        <end position="198"/>
    </location>
</feature>
<evidence type="ECO:0000313" key="12">
    <source>
        <dbReference type="Proteomes" id="UP000192756"/>
    </source>
</evidence>
<sequence>MKFENRFSEMINRLLERPRLAGILVFLFLLLVIGFITNQKYQIVKENERQEMLGILNVVKQNIDQSLKNSYTSAFLLALTLDEQGNPVDFEKVGAELLASNSMLQAVELVPDGVIKYVYPLKGNEKVLGMNVFKEPRQIAIGAYKTVNYKKMYFSGPIKLKQGGTGIIGRIPLFIDHKFWGFSAVVIKLDAFLQQAGLYNNANKKFYFQFSKRDAATGKEEFFLSGEKDFRKNAYEHVFFPDGDWKLYLVVKSRYALFAQLLFTLLLGLAFALVCGVLTMKVFKKPAEIKEIADQQTRASEQRMGSLIDTIDGIVWEADPVDFHFTFISRKTEEILGYTPEEWLNSHSFWADHVHPDDKDWVVTYCDVCTKALQAHDFEYRMIAKDGTVVWLRDIVNVIAENQQPVLLRGIMINITKQKKAEKTLNDSFSLVNEQNRRLLNFSYIVSHNLRSHTSNIEAISNLMELANSDMERTELLDLLKRASSSLNETLLNLNQVVNIHSSINIKVEALNVKQYIAKTLRALHAEIAAKNAQIVESEACDMVVNYNPAYLESILLNFIFNAIRYSHADRKPVVELSCYLENEQQVLQITDNGVGIDLEKYGDELFGMYKTFNGNADSRGIGLFISKNQIDAMGGRVAVSSVVGEGTTFKIYFK</sequence>
<dbReference type="STRING" id="151894.SAMN04488524_2919"/>
<keyword evidence="6" id="KW-0472">Membrane</keyword>
<name>A0A1W2CKX6_9SPHI</name>
<feature type="domain" description="Histidine kinase" evidence="7">
    <location>
        <begin position="445"/>
        <end position="655"/>
    </location>
</feature>
<feature type="domain" description="PAS" evidence="8">
    <location>
        <begin position="300"/>
        <end position="360"/>
    </location>
</feature>
<evidence type="ECO:0000259" key="9">
    <source>
        <dbReference type="PROSITE" id="PS50113"/>
    </source>
</evidence>
<dbReference type="PROSITE" id="PS50113">
    <property type="entry name" value="PAC"/>
    <property type="match status" value="1"/>
</dbReference>
<dbReference type="Pfam" id="PF02518">
    <property type="entry name" value="HATPase_c"/>
    <property type="match status" value="1"/>
</dbReference>
<dbReference type="Gene3D" id="3.30.565.10">
    <property type="entry name" value="Histidine kinase-like ATPase, C-terminal domain"/>
    <property type="match status" value="1"/>
</dbReference>
<accession>A0A1W2CKX6</accession>
<dbReference type="AlphaFoldDB" id="A0A1W2CKX6"/>
<dbReference type="PANTHER" id="PTHR43304">
    <property type="entry name" value="PHYTOCHROME-LIKE PROTEIN CPH1"/>
    <property type="match status" value="1"/>
</dbReference>
<dbReference type="PANTHER" id="PTHR43304:SF1">
    <property type="entry name" value="PAC DOMAIN-CONTAINING PROTEIN"/>
    <property type="match status" value="1"/>
</dbReference>
<dbReference type="Pfam" id="PF08447">
    <property type="entry name" value="PAS_3"/>
    <property type="match status" value="1"/>
</dbReference>
<dbReference type="CDD" id="cd00130">
    <property type="entry name" value="PAS"/>
    <property type="match status" value="1"/>
</dbReference>
<dbReference type="PROSITE" id="PS50109">
    <property type="entry name" value="HIS_KIN"/>
    <property type="match status" value="1"/>
</dbReference>
<evidence type="ECO:0000256" key="3">
    <source>
        <dbReference type="ARBA" id="ARBA00022553"/>
    </source>
</evidence>
<gene>
    <name evidence="11" type="ORF">SAMN04488524_2919</name>
</gene>
<dbReference type="Proteomes" id="UP000192756">
    <property type="component" value="Unassembled WGS sequence"/>
</dbReference>
<reference evidence="12" key="1">
    <citation type="submission" date="2017-04" db="EMBL/GenBank/DDBJ databases">
        <authorList>
            <person name="Varghese N."/>
            <person name="Submissions S."/>
        </authorList>
    </citation>
    <scope>NUCLEOTIDE SEQUENCE [LARGE SCALE GENOMIC DNA]</scope>
    <source>
        <strain evidence="12">DSM 12126</strain>
    </source>
</reference>
<dbReference type="PROSITE" id="PS50112">
    <property type="entry name" value="PAS"/>
    <property type="match status" value="1"/>
</dbReference>
<evidence type="ECO:0000259" key="7">
    <source>
        <dbReference type="PROSITE" id="PS50109"/>
    </source>
</evidence>
<dbReference type="Pfam" id="PF03924">
    <property type="entry name" value="CHASE"/>
    <property type="match status" value="1"/>
</dbReference>
<keyword evidence="4" id="KW-0808">Transferase</keyword>
<dbReference type="EMBL" id="FWXT01000002">
    <property type="protein sequence ID" value="SMC85552.1"/>
    <property type="molecule type" value="Genomic_DNA"/>
</dbReference>
<dbReference type="InterPro" id="IPR000700">
    <property type="entry name" value="PAS-assoc_C"/>
</dbReference>
<keyword evidence="6" id="KW-0812">Transmembrane</keyword>
<dbReference type="InterPro" id="IPR001610">
    <property type="entry name" value="PAC"/>
</dbReference>
<feature type="domain" description="PAC" evidence="9">
    <location>
        <begin position="376"/>
        <end position="427"/>
    </location>
</feature>
<dbReference type="InterPro" id="IPR036890">
    <property type="entry name" value="HATPase_C_sf"/>
</dbReference>
<dbReference type="SUPFAM" id="SSF55785">
    <property type="entry name" value="PYP-like sensor domain (PAS domain)"/>
    <property type="match status" value="1"/>
</dbReference>
<dbReference type="InterPro" id="IPR004358">
    <property type="entry name" value="Sig_transdc_His_kin-like_C"/>
</dbReference>
<dbReference type="PRINTS" id="PR00344">
    <property type="entry name" value="BCTRLSENSOR"/>
</dbReference>
<dbReference type="InterPro" id="IPR005467">
    <property type="entry name" value="His_kinase_dom"/>
</dbReference>
<dbReference type="RefSeq" id="WP_084239752.1">
    <property type="nucleotide sequence ID" value="NZ_FWXT01000002.1"/>
</dbReference>
<evidence type="ECO:0000256" key="1">
    <source>
        <dbReference type="ARBA" id="ARBA00000085"/>
    </source>
</evidence>
<dbReference type="InterPro" id="IPR052162">
    <property type="entry name" value="Sensor_kinase/Photoreceptor"/>
</dbReference>
<dbReference type="EC" id="2.7.13.3" evidence="2"/>
<dbReference type="PROSITE" id="PS50839">
    <property type="entry name" value="CHASE"/>
    <property type="match status" value="1"/>
</dbReference>
<dbReference type="InterPro" id="IPR013655">
    <property type="entry name" value="PAS_fold_3"/>
</dbReference>
<proteinExistence type="predicted"/>
<dbReference type="InterPro" id="IPR006189">
    <property type="entry name" value="CHASE_dom"/>
</dbReference>
<dbReference type="SUPFAM" id="SSF55874">
    <property type="entry name" value="ATPase domain of HSP90 chaperone/DNA topoisomerase II/histidine kinase"/>
    <property type="match status" value="1"/>
</dbReference>
<keyword evidence="3" id="KW-0597">Phosphoprotein</keyword>
<feature type="transmembrane region" description="Helical" evidence="6">
    <location>
        <begin position="257"/>
        <end position="280"/>
    </location>
</feature>